<protein>
    <recommendedName>
        <fullName evidence="4">DUF2069 domain-containing protein</fullName>
    </recommendedName>
</protein>
<dbReference type="AlphaFoldDB" id="A0A2A5B8E1"/>
<dbReference type="Pfam" id="PF09842">
    <property type="entry name" value="DUF2069"/>
    <property type="match status" value="1"/>
</dbReference>
<keyword evidence="1" id="KW-0472">Membrane</keyword>
<feature type="transmembrane region" description="Helical" evidence="1">
    <location>
        <begin position="96"/>
        <end position="116"/>
    </location>
</feature>
<feature type="transmembrane region" description="Helical" evidence="1">
    <location>
        <begin position="70"/>
        <end position="90"/>
    </location>
</feature>
<organism evidence="2 3">
    <name type="scientific">SAR86 cluster bacterium</name>
    <dbReference type="NCBI Taxonomy" id="2030880"/>
    <lineage>
        <taxon>Bacteria</taxon>
        <taxon>Pseudomonadati</taxon>
        <taxon>Pseudomonadota</taxon>
        <taxon>Gammaproteobacteria</taxon>
        <taxon>SAR86 cluster</taxon>
    </lineage>
</organism>
<comment type="caution">
    <text evidence="2">The sequence shown here is derived from an EMBL/GenBank/DDBJ whole genome shotgun (WGS) entry which is preliminary data.</text>
</comment>
<name>A0A2A5B8E1_9GAMM</name>
<evidence type="ECO:0000313" key="2">
    <source>
        <dbReference type="EMBL" id="PCJ27789.1"/>
    </source>
</evidence>
<dbReference type="Proteomes" id="UP000218327">
    <property type="component" value="Unassembled WGS sequence"/>
</dbReference>
<feature type="transmembrane region" description="Helical" evidence="1">
    <location>
        <begin position="44"/>
        <end position="63"/>
    </location>
</feature>
<evidence type="ECO:0000256" key="1">
    <source>
        <dbReference type="SAM" id="Phobius"/>
    </source>
</evidence>
<proteinExistence type="predicted"/>
<gene>
    <name evidence="2" type="ORF">COA96_02765</name>
</gene>
<reference evidence="3" key="1">
    <citation type="submission" date="2017-08" db="EMBL/GenBank/DDBJ databases">
        <title>A dynamic microbial community with high functional redundancy inhabits the cold, oxic subseafloor aquifer.</title>
        <authorList>
            <person name="Tully B.J."/>
            <person name="Wheat C.G."/>
            <person name="Glazer B.T."/>
            <person name="Huber J.A."/>
        </authorList>
    </citation>
    <scope>NUCLEOTIDE SEQUENCE [LARGE SCALE GENOMIC DNA]</scope>
</reference>
<accession>A0A2A5B8E1</accession>
<keyword evidence="1" id="KW-0812">Transmembrane</keyword>
<keyword evidence="1" id="KW-1133">Transmembrane helix</keyword>
<dbReference type="InterPro" id="IPR018643">
    <property type="entry name" value="DUF2069_membrane"/>
</dbReference>
<evidence type="ECO:0008006" key="4">
    <source>
        <dbReference type="Google" id="ProtNLM"/>
    </source>
</evidence>
<dbReference type="EMBL" id="NVVJ01000005">
    <property type="protein sequence ID" value="PCJ27789.1"/>
    <property type="molecule type" value="Genomic_DNA"/>
</dbReference>
<evidence type="ECO:0000313" key="3">
    <source>
        <dbReference type="Proteomes" id="UP000218327"/>
    </source>
</evidence>
<sequence length="127" mass="14642">MTNEKHALPLNIQRTRVATLVTYYALLAYFAVNVAFIFDDIRIASLIVWAIQTIPLLIFVVGLHRAHLRTYGWLCFVVLLYFSHGVLAAFQPGRLWFGVVEAALSTVLFVLLIIFIRQYKERYKVPL</sequence>
<feature type="transmembrane region" description="Helical" evidence="1">
    <location>
        <begin position="20"/>
        <end position="38"/>
    </location>
</feature>